<dbReference type="AlphaFoldDB" id="A0A437ALB3"/>
<gene>
    <name evidence="1" type="ORF">TUBRATIS_16010</name>
</gene>
<keyword evidence="2" id="KW-1185">Reference proteome</keyword>
<proteinExistence type="predicted"/>
<evidence type="ECO:0000313" key="2">
    <source>
        <dbReference type="Proteomes" id="UP000282876"/>
    </source>
</evidence>
<organism evidence="1 2">
    <name type="scientific">Tubulinosema ratisbonensis</name>
    <dbReference type="NCBI Taxonomy" id="291195"/>
    <lineage>
        <taxon>Eukaryota</taxon>
        <taxon>Fungi</taxon>
        <taxon>Fungi incertae sedis</taxon>
        <taxon>Microsporidia</taxon>
        <taxon>Tubulinosematoidea</taxon>
        <taxon>Tubulinosematidae</taxon>
        <taxon>Tubulinosema</taxon>
    </lineage>
</organism>
<reference evidence="1 2" key="1">
    <citation type="submission" date="2018-10" db="EMBL/GenBank/DDBJ databases">
        <title>Draft genome sequence of the microsporidian Tubulinosema ratisbonensis.</title>
        <authorList>
            <person name="Polonais V."/>
            <person name="Peyretaillade E."/>
            <person name="Niehus S."/>
            <person name="Wawrzyniak I."/>
            <person name="Franchet A."/>
            <person name="Gaspin C."/>
            <person name="Reichstadt M."/>
            <person name="Belser C."/>
            <person name="Labadie K."/>
            <person name="Delbac F."/>
            <person name="Ferrandon D."/>
        </authorList>
    </citation>
    <scope>NUCLEOTIDE SEQUENCE [LARGE SCALE GENOMIC DNA]</scope>
    <source>
        <strain evidence="1 2">Franzen</strain>
    </source>
</reference>
<sequence length="310" mass="37435">MLYFQLKKKHKDLQKGAFHWFLVESKNIFNYKKEFISKIKQSISQSQFKKYSSLIFKYFEICEKNKNKLIKSIINTQNNFSIIVNFLVDNFDRSKYIYDKKDILEMLQSELSLLIGLFLPEFRYLNKIIIQQLNIPLEIPKIHFIVSMFILQAFFSWYTISHTMYFTPISLKTNIFLHKTNYFIEESVKLRTILILLCKEVQLEHCKRLLENITSRYLMYFSFSHKENQSKLFWYYLGNLIVFKNYGEPKECKKFLEDNFYQCLSLNNLLLNLENQNDFEIREKLKILMKQKTIATADISDFSFLNLSMF</sequence>
<name>A0A437ALB3_9MICR</name>
<dbReference type="Proteomes" id="UP000282876">
    <property type="component" value="Unassembled WGS sequence"/>
</dbReference>
<accession>A0A437ALB3</accession>
<comment type="caution">
    <text evidence="1">The sequence shown here is derived from an EMBL/GenBank/DDBJ whole genome shotgun (WGS) entry which is preliminary data.</text>
</comment>
<dbReference type="EMBL" id="RCSS01000365">
    <property type="protein sequence ID" value="RVD91922.1"/>
    <property type="molecule type" value="Genomic_DNA"/>
</dbReference>
<dbReference type="VEuPathDB" id="MicrosporidiaDB:TUBRATIS_16010"/>
<evidence type="ECO:0000313" key="1">
    <source>
        <dbReference type="EMBL" id="RVD91922.1"/>
    </source>
</evidence>
<protein>
    <submittedName>
        <fullName evidence="1">Uncharacterized protein</fullName>
    </submittedName>
</protein>